<evidence type="ECO:0000313" key="3">
    <source>
        <dbReference type="Proteomes" id="UP000694564"/>
    </source>
</evidence>
<dbReference type="AlphaFoldDB" id="A0A8D2AIY2"/>
<feature type="signal peptide" evidence="1">
    <location>
        <begin position="1"/>
        <end position="22"/>
    </location>
</feature>
<evidence type="ECO:0000256" key="1">
    <source>
        <dbReference type="SAM" id="SignalP"/>
    </source>
</evidence>
<dbReference type="Ensembl" id="ENSSVLT00005002243.1">
    <property type="protein sequence ID" value="ENSSVLP00005002039.1"/>
    <property type="gene ID" value="ENSSVLG00005001659.1"/>
</dbReference>
<keyword evidence="3" id="KW-1185">Reference proteome</keyword>
<keyword evidence="1" id="KW-0732">Signal</keyword>
<accession>A0A8D2AIY2</accession>
<protein>
    <submittedName>
        <fullName evidence="2">WAP four-disulfide core domain 13</fullName>
    </submittedName>
</protein>
<sequence length="93" mass="10227">MTPALPLQFLLVLCLALQLVPGSPKERFLKYILEPPPCRSKPENCSKFCTFQKDCEAQGLQCCSAYCGIVCSLNEPPEHGDVKRDSADPVPDS</sequence>
<reference evidence="2" key="2">
    <citation type="submission" date="2025-09" db="UniProtKB">
        <authorList>
            <consortium name="Ensembl"/>
        </authorList>
    </citation>
    <scope>IDENTIFICATION</scope>
</reference>
<feature type="chain" id="PRO_5034363064" evidence="1">
    <location>
        <begin position="23"/>
        <end position="93"/>
    </location>
</feature>
<gene>
    <name evidence="2" type="primary">WFDC13</name>
</gene>
<dbReference type="Proteomes" id="UP000694564">
    <property type="component" value="Chromosome 2"/>
</dbReference>
<organism evidence="2 3">
    <name type="scientific">Sciurus vulgaris</name>
    <name type="common">Eurasian red squirrel</name>
    <dbReference type="NCBI Taxonomy" id="55149"/>
    <lineage>
        <taxon>Eukaryota</taxon>
        <taxon>Metazoa</taxon>
        <taxon>Chordata</taxon>
        <taxon>Craniata</taxon>
        <taxon>Vertebrata</taxon>
        <taxon>Euteleostomi</taxon>
        <taxon>Mammalia</taxon>
        <taxon>Eutheria</taxon>
        <taxon>Euarchontoglires</taxon>
        <taxon>Glires</taxon>
        <taxon>Rodentia</taxon>
        <taxon>Sciuromorpha</taxon>
        <taxon>Sciuridae</taxon>
        <taxon>Sciurinae</taxon>
        <taxon>Sciurini</taxon>
        <taxon>Sciurus</taxon>
    </lineage>
</organism>
<name>A0A8D2AIY2_SCIVU</name>
<dbReference type="GeneTree" id="ENSGT00390000012268"/>
<proteinExistence type="predicted"/>
<evidence type="ECO:0000313" key="2">
    <source>
        <dbReference type="Ensembl" id="ENSSVLP00005002039.1"/>
    </source>
</evidence>
<reference evidence="2" key="1">
    <citation type="submission" date="2025-08" db="UniProtKB">
        <authorList>
            <consortium name="Ensembl"/>
        </authorList>
    </citation>
    <scope>IDENTIFICATION</scope>
</reference>
<dbReference type="OrthoDB" id="9836967at2759"/>